<feature type="transmembrane region" description="Helical" evidence="2">
    <location>
        <begin position="434"/>
        <end position="455"/>
    </location>
</feature>
<evidence type="ECO:0000259" key="3">
    <source>
        <dbReference type="Pfam" id="PF20151"/>
    </source>
</evidence>
<evidence type="ECO:0000313" key="4">
    <source>
        <dbReference type="EMBL" id="KZW03061.1"/>
    </source>
</evidence>
<keyword evidence="2" id="KW-1133">Transmembrane helix</keyword>
<feature type="transmembrane region" description="Helical" evidence="2">
    <location>
        <begin position="238"/>
        <end position="259"/>
    </location>
</feature>
<dbReference type="Proteomes" id="UP000077266">
    <property type="component" value="Unassembled WGS sequence"/>
</dbReference>
<gene>
    <name evidence="4" type="ORF">EXIGLDRAFT_828817</name>
</gene>
<feature type="transmembrane region" description="Helical" evidence="2">
    <location>
        <begin position="127"/>
        <end position="144"/>
    </location>
</feature>
<keyword evidence="5" id="KW-1185">Reference proteome</keyword>
<feature type="transmembrane region" description="Helical" evidence="2">
    <location>
        <begin position="522"/>
        <end position="543"/>
    </location>
</feature>
<dbReference type="OrthoDB" id="3251775at2759"/>
<dbReference type="Pfam" id="PF20151">
    <property type="entry name" value="DUF6533"/>
    <property type="match status" value="2"/>
</dbReference>
<feature type="domain" description="DUF6533" evidence="3">
    <location>
        <begin position="336"/>
        <end position="381"/>
    </location>
</feature>
<evidence type="ECO:0000256" key="1">
    <source>
        <dbReference type="SAM" id="MobiDB-lite"/>
    </source>
</evidence>
<feature type="region of interest" description="Disordered" evidence="1">
    <location>
        <begin position="630"/>
        <end position="667"/>
    </location>
</feature>
<reference evidence="4 5" key="1">
    <citation type="journal article" date="2016" name="Mol. Biol. Evol.">
        <title>Comparative Genomics of Early-Diverging Mushroom-Forming Fungi Provides Insights into the Origins of Lignocellulose Decay Capabilities.</title>
        <authorList>
            <person name="Nagy L.G."/>
            <person name="Riley R."/>
            <person name="Tritt A."/>
            <person name="Adam C."/>
            <person name="Daum C."/>
            <person name="Floudas D."/>
            <person name="Sun H."/>
            <person name="Yadav J.S."/>
            <person name="Pangilinan J."/>
            <person name="Larsson K.H."/>
            <person name="Matsuura K."/>
            <person name="Barry K."/>
            <person name="Labutti K."/>
            <person name="Kuo R."/>
            <person name="Ohm R.A."/>
            <person name="Bhattacharya S.S."/>
            <person name="Shirouzu T."/>
            <person name="Yoshinaga Y."/>
            <person name="Martin F.M."/>
            <person name="Grigoriev I.V."/>
            <person name="Hibbett D.S."/>
        </authorList>
    </citation>
    <scope>NUCLEOTIDE SEQUENCE [LARGE SCALE GENOMIC DNA]</scope>
    <source>
        <strain evidence="4 5">HHB12029</strain>
    </source>
</reference>
<feature type="domain" description="DUF6533" evidence="3">
    <location>
        <begin position="31"/>
        <end position="73"/>
    </location>
</feature>
<proteinExistence type="predicted"/>
<sequence length="667" mass="73381">MASTGDSSLHTSMSVCRLSNRGLISVSNTRAAMYALVVYDWLNCFGDELSLVKTPGVSPAKLAYLFCRYWPLATYPVGLWVDVPDHTHELCEKIFRLPLILQVLNFTGPALVISIRVHAFTGRSTSLSVLLTACLVIFTLYQFWVMTTQAALNPQFGCFPVDVGPAKHLAGHFLAPLLFDCIAILIVIVHAIRTIPFHLWSASTITRVFITDGVYYFVMILYLHVFNAFMSFQPDRAISGVGVPLDLLLPSILACRLVLNLRRAVLQDPDVPSNDKFGDRSSLTAFKAKTVETKMLDGTAVMIESWPTDDSHPSQPGFDPIPLLISAVQFSRITRYFHVGTYSVAIYDWLLCLRHEIDLLATPGVSPAKVTYLLSRYWPLIAHIVTMWVQITDHPVDVCARTFKAALFVVIPSFAFAASVLTARIYAFTGCNRAIAGGLAACMLVVSTYQTWALVTQVTLVPFGDGCYPVERPGSSAKHLSGFFFAPLVFDSDCLATAIFACCAVTILKFRFAQASTFTRVFIREGAAYFVAISAVNLTNAAMSFQPNVAISGVIVPLSMLFPNILACRLVLNLRSAVSESANLNPPSGLAASTNVHFQPKVASTSSTSRNRHSGPLFADESFITMEDSTLAERPGTGNRDVDVEMLPRRSTSSRWPDHQRDDRTWV</sequence>
<feature type="transmembrane region" description="Helical" evidence="2">
    <location>
        <begin position="94"/>
        <end position="115"/>
    </location>
</feature>
<keyword evidence="2" id="KW-0812">Transmembrane</keyword>
<evidence type="ECO:0000256" key="2">
    <source>
        <dbReference type="SAM" id="Phobius"/>
    </source>
</evidence>
<dbReference type="InterPro" id="IPR045340">
    <property type="entry name" value="DUF6533"/>
</dbReference>
<protein>
    <recommendedName>
        <fullName evidence="3">DUF6533 domain-containing protein</fullName>
    </recommendedName>
</protein>
<evidence type="ECO:0000313" key="5">
    <source>
        <dbReference type="Proteomes" id="UP000077266"/>
    </source>
</evidence>
<dbReference type="InParanoid" id="A0A165Q4D5"/>
<dbReference type="AlphaFoldDB" id="A0A165Q4D5"/>
<dbReference type="STRING" id="1314781.A0A165Q4D5"/>
<feature type="compositionally biased region" description="Basic and acidic residues" evidence="1">
    <location>
        <begin position="656"/>
        <end position="667"/>
    </location>
</feature>
<organism evidence="4 5">
    <name type="scientific">Exidia glandulosa HHB12029</name>
    <dbReference type="NCBI Taxonomy" id="1314781"/>
    <lineage>
        <taxon>Eukaryota</taxon>
        <taxon>Fungi</taxon>
        <taxon>Dikarya</taxon>
        <taxon>Basidiomycota</taxon>
        <taxon>Agaricomycotina</taxon>
        <taxon>Agaricomycetes</taxon>
        <taxon>Auriculariales</taxon>
        <taxon>Exidiaceae</taxon>
        <taxon>Exidia</taxon>
    </lineage>
</organism>
<feature type="transmembrane region" description="Helical" evidence="2">
    <location>
        <begin position="483"/>
        <end position="510"/>
    </location>
</feature>
<keyword evidence="2" id="KW-0472">Membrane</keyword>
<feature type="transmembrane region" description="Helical" evidence="2">
    <location>
        <begin position="549"/>
        <end position="572"/>
    </location>
</feature>
<feature type="transmembrane region" description="Helical" evidence="2">
    <location>
        <begin position="373"/>
        <end position="391"/>
    </location>
</feature>
<dbReference type="EMBL" id="KV425885">
    <property type="protein sequence ID" value="KZW03061.1"/>
    <property type="molecule type" value="Genomic_DNA"/>
</dbReference>
<feature type="transmembrane region" description="Helical" evidence="2">
    <location>
        <begin position="213"/>
        <end position="232"/>
    </location>
</feature>
<feature type="transmembrane region" description="Helical" evidence="2">
    <location>
        <begin position="173"/>
        <end position="192"/>
    </location>
</feature>
<feature type="transmembrane region" description="Helical" evidence="2">
    <location>
        <begin position="403"/>
        <end position="427"/>
    </location>
</feature>
<name>A0A165Q4D5_EXIGL</name>
<accession>A0A165Q4D5</accession>